<dbReference type="AlphaFoldDB" id="A0AAU2HBQ0"/>
<gene>
    <name evidence="2" type="ORF">OHV25_38280</name>
</gene>
<protein>
    <submittedName>
        <fullName evidence="2">Transposase</fullName>
    </submittedName>
</protein>
<organism evidence="2">
    <name type="scientific">Streptomyces sp. NBC_00060</name>
    <dbReference type="NCBI Taxonomy" id="2975636"/>
    <lineage>
        <taxon>Bacteria</taxon>
        <taxon>Bacillati</taxon>
        <taxon>Actinomycetota</taxon>
        <taxon>Actinomycetes</taxon>
        <taxon>Kitasatosporales</taxon>
        <taxon>Streptomycetaceae</taxon>
        <taxon>Streptomyces</taxon>
    </lineage>
</organism>
<proteinExistence type="predicted"/>
<accession>A0AAU2HBQ0</accession>
<evidence type="ECO:0000259" key="1">
    <source>
        <dbReference type="Pfam" id="PF01526"/>
    </source>
</evidence>
<dbReference type="GO" id="GO:0004803">
    <property type="term" value="F:transposase activity"/>
    <property type="evidence" value="ECO:0007669"/>
    <property type="project" value="InterPro"/>
</dbReference>
<reference evidence="2" key="1">
    <citation type="submission" date="2022-10" db="EMBL/GenBank/DDBJ databases">
        <title>The complete genomes of actinobacterial strains from the NBC collection.</title>
        <authorList>
            <person name="Joergensen T.S."/>
            <person name="Alvarez Arevalo M."/>
            <person name="Sterndorff E.B."/>
            <person name="Faurdal D."/>
            <person name="Vuksanovic O."/>
            <person name="Mourched A.-S."/>
            <person name="Charusanti P."/>
            <person name="Shaw S."/>
            <person name="Blin K."/>
            <person name="Weber T."/>
        </authorList>
    </citation>
    <scope>NUCLEOTIDE SEQUENCE</scope>
    <source>
        <strain evidence="2">NBC_00060</strain>
    </source>
</reference>
<dbReference type="GO" id="GO:0006313">
    <property type="term" value="P:DNA transposition"/>
    <property type="evidence" value="ECO:0007669"/>
    <property type="project" value="InterPro"/>
</dbReference>
<evidence type="ECO:0000313" key="2">
    <source>
        <dbReference type="EMBL" id="WTU45006.1"/>
    </source>
</evidence>
<dbReference type="InterPro" id="IPR002513">
    <property type="entry name" value="Tn3_Tnp_DDE_dom"/>
</dbReference>
<name>A0AAU2HBQ0_9ACTN</name>
<dbReference type="Pfam" id="PF01526">
    <property type="entry name" value="DDE_Tnp_Tn3"/>
    <property type="match status" value="1"/>
</dbReference>
<feature type="domain" description="Tn3 transposase DDE" evidence="1">
    <location>
        <begin position="11"/>
        <end position="66"/>
    </location>
</feature>
<dbReference type="EMBL" id="CP108253">
    <property type="protein sequence ID" value="WTU45006.1"/>
    <property type="molecule type" value="Genomic_DNA"/>
</dbReference>
<sequence>MPGRAKGQPARRLPPLHLLQSSLVHINALLLQQVLAEPAWAKKLSDEDPRGLTALFWSNINPYGTFRLDMNKRLGLSGVTIPGQRAAVSERAEAAPATR</sequence>